<comment type="caution">
    <text evidence="1">The sequence shown here is derived from an EMBL/GenBank/DDBJ whole genome shotgun (WGS) entry which is preliminary data.</text>
</comment>
<protein>
    <submittedName>
        <fullName evidence="1">Uncharacterized protein</fullName>
    </submittedName>
</protein>
<evidence type="ECO:0000313" key="1">
    <source>
        <dbReference type="EMBL" id="TKW61622.1"/>
    </source>
</evidence>
<organism evidence="1 2">
    <name type="scientific">Blastochloris viridis</name>
    <name type="common">Rhodopseudomonas viridis</name>
    <dbReference type="NCBI Taxonomy" id="1079"/>
    <lineage>
        <taxon>Bacteria</taxon>
        <taxon>Pseudomonadati</taxon>
        <taxon>Pseudomonadota</taxon>
        <taxon>Alphaproteobacteria</taxon>
        <taxon>Hyphomicrobiales</taxon>
        <taxon>Blastochloridaceae</taxon>
        <taxon>Blastochloris</taxon>
    </lineage>
</organism>
<accession>A0A6N4RC91</accession>
<reference evidence="1 2" key="1">
    <citation type="journal article" date="2017" name="Nat. Commun.">
        <title>In situ click chemistry generation of cyclooxygenase-2 inhibitors.</title>
        <authorList>
            <person name="Bhardwaj A."/>
            <person name="Kaur J."/>
            <person name="Wuest M."/>
            <person name="Wuest F."/>
        </authorList>
    </citation>
    <scope>NUCLEOTIDE SEQUENCE [LARGE SCALE GENOMIC DNA]</scope>
    <source>
        <strain evidence="1">S2_018_000_R2_106</strain>
    </source>
</reference>
<dbReference type="EMBL" id="VAFM01000001">
    <property type="protein sequence ID" value="TKW61622.1"/>
    <property type="molecule type" value="Genomic_DNA"/>
</dbReference>
<dbReference type="Proteomes" id="UP000320948">
    <property type="component" value="Unassembled WGS sequence"/>
</dbReference>
<evidence type="ECO:0000313" key="2">
    <source>
        <dbReference type="Proteomes" id="UP000320948"/>
    </source>
</evidence>
<sequence>MTVVTEHYYTGIGRQRAVFLGPVYEGGRFSLDVMEGDEASVEVSFDPVTQVRKGRGQWQRFEGGLGGSLEGFTALRVNATKLEGWVKLTVQGGMNGTAE</sequence>
<gene>
    <name evidence="1" type="ORF">DI628_03070</name>
</gene>
<dbReference type="AlphaFoldDB" id="A0A6N4RC91"/>
<proteinExistence type="predicted"/>
<name>A0A6N4RC91_BLAVI</name>